<comment type="cofactor">
    <cofactor evidence="6">
        <name>pyridoxal 5'-phosphate</name>
        <dbReference type="ChEBI" id="CHEBI:597326"/>
    </cofactor>
    <text evidence="6">Binds 1 pyridoxal phosphate per subunit.</text>
</comment>
<dbReference type="AlphaFoldDB" id="A0A0K1RF63"/>
<comment type="miscellaneous">
    <text evidence="6">May also have succinyldiaminopimelate aminotransferase activity, thus carrying out the corresponding step in lysine biosynthesis.</text>
</comment>
<dbReference type="PIRSF" id="PIRSF000521">
    <property type="entry name" value="Transaminase_4ab_Lys_Orn"/>
    <property type="match status" value="1"/>
</dbReference>
<feature type="binding site" evidence="6">
    <location>
        <begin position="216"/>
        <end position="219"/>
    </location>
    <ligand>
        <name>pyridoxal 5'-phosphate</name>
        <dbReference type="ChEBI" id="CHEBI:597326"/>
    </ligand>
</feature>
<dbReference type="EMBL" id="CP012342">
    <property type="protein sequence ID" value="AKV59826.1"/>
    <property type="molecule type" value="Genomic_DNA"/>
</dbReference>
<organism evidence="7 8">
    <name type="scientific">Corynebacterium riegelii</name>
    <dbReference type="NCBI Taxonomy" id="156976"/>
    <lineage>
        <taxon>Bacteria</taxon>
        <taxon>Bacillati</taxon>
        <taxon>Actinomycetota</taxon>
        <taxon>Actinomycetes</taxon>
        <taxon>Mycobacteriales</taxon>
        <taxon>Corynebacteriaceae</taxon>
        <taxon>Corynebacterium</taxon>
    </lineage>
</organism>
<dbReference type="GO" id="GO:0030170">
    <property type="term" value="F:pyridoxal phosphate binding"/>
    <property type="evidence" value="ECO:0007669"/>
    <property type="project" value="InterPro"/>
</dbReference>
<dbReference type="GO" id="GO:0005737">
    <property type="term" value="C:cytoplasm"/>
    <property type="evidence" value="ECO:0007669"/>
    <property type="project" value="UniProtKB-SubCell"/>
</dbReference>
<accession>A0A0K1RF63</accession>
<dbReference type="Proteomes" id="UP000060016">
    <property type="component" value="Chromosome"/>
</dbReference>
<name>A0A0K1RF63_9CORY</name>
<protein>
    <recommendedName>
        <fullName evidence="6">Acetylornithine aminotransferase</fullName>
        <shortName evidence="6">ACOAT</shortName>
        <ecNumber evidence="6">2.6.1.11</ecNumber>
    </recommendedName>
</protein>
<keyword evidence="4 6" id="KW-0808">Transferase</keyword>
<dbReference type="NCBIfam" id="TIGR00707">
    <property type="entry name" value="argD"/>
    <property type="match status" value="1"/>
</dbReference>
<dbReference type="InterPro" id="IPR050103">
    <property type="entry name" value="Class-III_PLP-dep_AT"/>
</dbReference>
<dbReference type="Gene3D" id="3.90.1150.10">
    <property type="entry name" value="Aspartate Aminotransferase, domain 1"/>
    <property type="match status" value="1"/>
</dbReference>
<dbReference type="InterPro" id="IPR004636">
    <property type="entry name" value="AcOrn/SuccOrn_fam"/>
</dbReference>
<dbReference type="STRING" id="156976.AK829_03885"/>
<keyword evidence="2 6" id="KW-0032">Aminotransferase</keyword>
<dbReference type="GO" id="GO:0006526">
    <property type="term" value="P:L-arginine biosynthetic process"/>
    <property type="evidence" value="ECO:0007669"/>
    <property type="project" value="UniProtKB-UniRule"/>
</dbReference>
<reference evidence="7 8" key="1">
    <citation type="submission" date="2015-08" db="EMBL/GenBank/DDBJ databases">
        <authorList>
            <person name="Babu N.S."/>
            <person name="Beckwith C.J."/>
            <person name="Beseler K.G."/>
            <person name="Brison A."/>
            <person name="Carone J.V."/>
            <person name="Caskin T.P."/>
            <person name="Diamond M."/>
            <person name="Durham M.E."/>
            <person name="Foxe J.M."/>
            <person name="Go M."/>
            <person name="Henderson B.A."/>
            <person name="Jones I.B."/>
            <person name="McGettigan J.A."/>
            <person name="Micheletti S.J."/>
            <person name="Nasrallah M.E."/>
            <person name="Ortiz D."/>
            <person name="Piller C.R."/>
            <person name="Privatt S.R."/>
            <person name="Schneider S.L."/>
            <person name="Sharp S."/>
            <person name="Smith T.C."/>
            <person name="Stanton J.D."/>
            <person name="Ullery H.E."/>
            <person name="Wilson R.J."/>
            <person name="Serrano M.G."/>
            <person name="Buck G."/>
            <person name="Lee V."/>
            <person name="Wang Y."/>
            <person name="Carvalho R."/>
            <person name="Voegtly L."/>
            <person name="Shi R."/>
            <person name="Duckworth R."/>
            <person name="Johnson A."/>
            <person name="Loviza R."/>
            <person name="Walstead R."/>
            <person name="Shah Z."/>
            <person name="Kiflezghi M."/>
            <person name="Wade K."/>
            <person name="Ball S.L."/>
            <person name="Bradley K.W."/>
            <person name="Asai D.J."/>
            <person name="Bowman C.A."/>
            <person name="Russell D.A."/>
            <person name="Pope W.H."/>
            <person name="Jacobs-Sera D."/>
            <person name="Hendrix R.W."/>
            <person name="Hatfull G.F."/>
        </authorList>
    </citation>
    <scope>NUCLEOTIDE SEQUENCE [LARGE SCALE GENOMIC DNA]</scope>
    <source>
        <strain evidence="7 8">PUDD_83A45</strain>
    </source>
</reference>
<evidence type="ECO:0000256" key="6">
    <source>
        <dbReference type="HAMAP-Rule" id="MF_01107"/>
    </source>
</evidence>
<evidence type="ECO:0000256" key="4">
    <source>
        <dbReference type="ARBA" id="ARBA00022679"/>
    </source>
</evidence>
<evidence type="ECO:0000313" key="8">
    <source>
        <dbReference type="Proteomes" id="UP000060016"/>
    </source>
</evidence>
<dbReference type="NCBIfam" id="NF002325">
    <property type="entry name" value="PRK01278.1"/>
    <property type="match status" value="1"/>
</dbReference>
<keyword evidence="3 6" id="KW-0028">Amino-acid biosynthesis</keyword>
<feature type="binding site" evidence="6">
    <location>
        <position position="131"/>
    </location>
    <ligand>
        <name>N(2)-acetyl-L-ornithine</name>
        <dbReference type="ChEBI" id="CHEBI:57805"/>
    </ligand>
</feature>
<dbReference type="Pfam" id="PF00202">
    <property type="entry name" value="Aminotran_3"/>
    <property type="match status" value="1"/>
</dbReference>
<dbReference type="UniPathway" id="UPA00068">
    <property type="reaction ID" value="UER00109"/>
</dbReference>
<dbReference type="CDD" id="cd00610">
    <property type="entry name" value="OAT_like"/>
    <property type="match status" value="1"/>
</dbReference>
<dbReference type="Gene3D" id="3.40.640.10">
    <property type="entry name" value="Type I PLP-dependent aspartate aminotransferase-like (Major domain)"/>
    <property type="match status" value="1"/>
</dbReference>
<evidence type="ECO:0000256" key="1">
    <source>
        <dbReference type="ARBA" id="ARBA00022571"/>
    </source>
</evidence>
<comment type="similarity">
    <text evidence="6">Belongs to the class-III pyridoxal-phosphate-dependent aminotransferase family. ArgD subfamily.</text>
</comment>
<dbReference type="PROSITE" id="PS00600">
    <property type="entry name" value="AA_TRANSFER_CLASS_3"/>
    <property type="match status" value="1"/>
</dbReference>
<proteinExistence type="inferred from homology"/>
<dbReference type="InterPro" id="IPR015421">
    <property type="entry name" value="PyrdxlP-dep_Trfase_major"/>
</dbReference>
<dbReference type="KEGG" id="crie:AK829_03885"/>
<keyword evidence="5 6" id="KW-0663">Pyridoxal phosphate</keyword>
<dbReference type="EC" id="2.6.1.11" evidence="6"/>
<evidence type="ECO:0000256" key="5">
    <source>
        <dbReference type="ARBA" id="ARBA00022898"/>
    </source>
</evidence>
<keyword evidence="1 6" id="KW-0055">Arginine biosynthesis</keyword>
<dbReference type="InterPro" id="IPR015422">
    <property type="entry name" value="PyrdxlP-dep_Trfase_small"/>
</dbReference>
<dbReference type="GO" id="GO:0003992">
    <property type="term" value="F:N2-acetyl-L-ornithine:2-oxoglutarate 5-aminotransferase activity"/>
    <property type="evidence" value="ECO:0007669"/>
    <property type="project" value="UniProtKB-UniRule"/>
</dbReference>
<dbReference type="InterPro" id="IPR015424">
    <property type="entry name" value="PyrdxlP-dep_Trfase"/>
</dbReference>
<gene>
    <name evidence="6 7" type="primary">argD</name>
    <name evidence="7" type="ORF">AK829_03885</name>
</gene>
<dbReference type="HAMAP" id="MF_01107">
    <property type="entry name" value="ArgD_aminotrans_3"/>
    <property type="match status" value="1"/>
</dbReference>
<dbReference type="GO" id="GO:0042802">
    <property type="term" value="F:identical protein binding"/>
    <property type="evidence" value="ECO:0007669"/>
    <property type="project" value="TreeGrafter"/>
</dbReference>
<keyword evidence="8" id="KW-1185">Reference proteome</keyword>
<comment type="pathway">
    <text evidence="6">Amino-acid biosynthesis; L-arginine biosynthesis; N(2)-acetyl-L-ornithine from L-glutamate: step 4/4.</text>
</comment>
<comment type="subcellular location">
    <subcellularLocation>
        <location evidence="6">Cytoplasm</location>
    </subcellularLocation>
</comment>
<keyword evidence="6" id="KW-0963">Cytoplasm</keyword>
<feature type="binding site" evidence="6">
    <location>
        <position position="276"/>
    </location>
    <ligand>
        <name>N(2)-acetyl-L-ornithine</name>
        <dbReference type="ChEBI" id="CHEBI:57805"/>
    </ligand>
</feature>
<feature type="binding site" evidence="6">
    <location>
        <begin position="102"/>
        <end position="103"/>
    </location>
    <ligand>
        <name>pyridoxal 5'-phosphate</name>
        <dbReference type="ChEBI" id="CHEBI:597326"/>
    </ligand>
</feature>
<evidence type="ECO:0000256" key="3">
    <source>
        <dbReference type="ARBA" id="ARBA00022605"/>
    </source>
</evidence>
<feature type="binding site" evidence="6">
    <location>
        <position position="277"/>
    </location>
    <ligand>
        <name>pyridoxal 5'-phosphate</name>
        <dbReference type="ChEBI" id="CHEBI:597326"/>
    </ligand>
</feature>
<dbReference type="SUPFAM" id="SSF53383">
    <property type="entry name" value="PLP-dependent transferases"/>
    <property type="match status" value="1"/>
</dbReference>
<comment type="catalytic activity">
    <reaction evidence="6">
        <text>N(2)-acetyl-L-ornithine + 2-oxoglutarate = N-acetyl-L-glutamate 5-semialdehyde + L-glutamate</text>
        <dbReference type="Rhea" id="RHEA:18049"/>
        <dbReference type="ChEBI" id="CHEBI:16810"/>
        <dbReference type="ChEBI" id="CHEBI:29123"/>
        <dbReference type="ChEBI" id="CHEBI:29985"/>
        <dbReference type="ChEBI" id="CHEBI:57805"/>
        <dbReference type="EC" id="2.6.1.11"/>
    </reaction>
</comment>
<feature type="binding site" evidence="6">
    <location>
        <position position="128"/>
    </location>
    <ligand>
        <name>pyridoxal 5'-phosphate</name>
        <dbReference type="ChEBI" id="CHEBI:597326"/>
    </ligand>
</feature>
<sequence length="392" mass="41363">MLSGWQAGLMNNYGTPPVALVSGRGVYVTDDQGNEYLDMLAGIAVNALGYGHRKIVQAVSTQIQTLAHVSNLFASQPAVDAAGELVRRFGDDSARVFFCNSGAEANEAAFKLARLTGKRRILAAQHGFHGRTMGSLALTGQPSKRAPFEPVAPGVEFYPYGDIDYVRKLVDINPTDVAVIFLEPIQGETGVIPAPAGFMQELRKLCDAHGILLVCDEVQAGVGRTGTFFAFEHDLAAGVRPDVVTMAKGIGGGLPLGAVIATGEVAKMFTPGSHGTTFGGNPVACAAANAVLDVIDQEFVAEVARKGEAFAERLRGIDGVKAVRGRGLMVGAVLERGVAKQTYALALKQGLIVNAPADDVIRFTPPLVITDEELDEAATRFAAALREAMEKE</sequence>
<dbReference type="NCBIfam" id="NF002874">
    <property type="entry name" value="PRK03244.1"/>
    <property type="match status" value="1"/>
</dbReference>
<dbReference type="PATRIC" id="fig|156976.3.peg.766"/>
<feature type="modified residue" description="N6-(pyridoxal phosphate)lysine" evidence="6">
    <location>
        <position position="248"/>
    </location>
</feature>
<dbReference type="FunFam" id="3.40.640.10:FF:000004">
    <property type="entry name" value="Acetylornithine aminotransferase"/>
    <property type="match status" value="1"/>
</dbReference>
<dbReference type="PANTHER" id="PTHR11986">
    <property type="entry name" value="AMINOTRANSFERASE CLASS III"/>
    <property type="match status" value="1"/>
</dbReference>
<dbReference type="InterPro" id="IPR005814">
    <property type="entry name" value="Aminotrans_3"/>
</dbReference>
<evidence type="ECO:0000313" key="7">
    <source>
        <dbReference type="EMBL" id="AKV59826.1"/>
    </source>
</evidence>
<dbReference type="InterPro" id="IPR049704">
    <property type="entry name" value="Aminotrans_3_PPA_site"/>
</dbReference>
<evidence type="ECO:0000256" key="2">
    <source>
        <dbReference type="ARBA" id="ARBA00022576"/>
    </source>
</evidence>
<dbReference type="PANTHER" id="PTHR11986:SF79">
    <property type="entry name" value="ACETYLORNITHINE AMINOTRANSFERASE, MITOCHONDRIAL"/>
    <property type="match status" value="1"/>
</dbReference>
<comment type="subunit">
    <text evidence="6">Homodimer.</text>
</comment>